<protein>
    <submittedName>
        <fullName evidence="7">Membrane protein</fullName>
    </submittedName>
</protein>
<keyword evidence="2" id="KW-0812">Transmembrane</keyword>
<dbReference type="OrthoDB" id="9814535at2"/>
<dbReference type="Gene3D" id="2.40.160.50">
    <property type="entry name" value="membrane protein fhac: a member of the omp85/tpsb transporter family"/>
    <property type="match status" value="1"/>
</dbReference>
<proteinExistence type="predicted"/>
<dbReference type="PANTHER" id="PTHR12815">
    <property type="entry name" value="SORTING AND ASSEMBLY MACHINERY SAMM50 PROTEIN FAMILY MEMBER"/>
    <property type="match status" value="1"/>
</dbReference>
<comment type="caution">
    <text evidence="7">The sequence shown here is derived from an EMBL/GenBank/DDBJ whole genome shotgun (WGS) entry which is preliminary data.</text>
</comment>
<dbReference type="InterPro" id="IPR039910">
    <property type="entry name" value="D15-like"/>
</dbReference>
<keyword evidence="8" id="KW-1185">Reference proteome</keyword>
<dbReference type="Gene3D" id="3.10.20.310">
    <property type="entry name" value="membrane protein fhac"/>
    <property type="match status" value="1"/>
</dbReference>
<keyword evidence="3" id="KW-0732">Signal</keyword>
<name>A0A512BG01_9BACT</name>
<accession>A0A512BG01</accession>
<dbReference type="PROSITE" id="PS51257">
    <property type="entry name" value="PROKAR_LIPOPROTEIN"/>
    <property type="match status" value="1"/>
</dbReference>
<evidence type="ECO:0000256" key="1">
    <source>
        <dbReference type="ARBA" id="ARBA00004370"/>
    </source>
</evidence>
<keyword evidence="5" id="KW-0998">Cell outer membrane</keyword>
<feature type="domain" description="Bacterial surface antigen (D15)" evidence="6">
    <location>
        <begin position="381"/>
        <end position="751"/>
    </location>
</feature>
<dbReference type="RefSeq" id="WP_147205011.1">
    <property type="nucleotide sequence ID" value="NZ_BJYT01000014.1"/>
</dbReference>
<evidence type="ECO:0000259" key="6">
    <source>
        <dbReference type="Pfam" id="PF01103"/>
    </source>
</evidence>
<dbReference type="PANTHER" id="PTHR12815:SF47">
    <property type="entry name" value="TRANSLOCATION AND ASSEMBLY MODULE SUBUNIT TAMA"/>
    <property type="match status" value="1"/>
</dbReference>
<dbReference type="GO" id="GO:0019867">
    <property type="term" value="C:outer membrane"/>
    <property type="evidence" value="ECO:0007669"/>
    <property type="project" value="InterPro"/>
</dbReference>
<evidence type="ECO:0000256" key="5">
    <source>
        <dbReference type="ARBA" id="ARBA00023237"/>
    </source>
</evidence>
<evidence type="ECO:0000313" key="8">
    <source>
        <dbReference type="Proteomes" id="UP000321513"/>
    </source>
</evidence>
<evidence type="ECO:0000256" key="4">
    <source>
        <dbReference type="ARBA" id="ARBA00023136"/>
    </source>
</evidence>
<reference evidence="7 8" key="1">
    <citation type="submission" date="2019-07" db="EMBL/GenBank/DDBJ databases">
        <title>Whole genome shotgun sequence of Segetibacter aerophilus NBRC 106135.</title>
        <authorList>
            <person name="Hosoyama A."/>
            <person name="Uohara A."/>
            <person name="Ohji S."/>
            <person name="Ichikawa N."/>
        </authorList>
    </citation>
    <scope>NUCLEOTIDE SEQUENCE [LARGE SCALE GENOMIC DNA]</scope>
    <source>
        <strain evidence="7 8">NBRC 106135</strain>
    </source>
</reference>
<evidence type="ECO:0000256" key="2">
    <source>
        <dbReference type="ARBA" id="ARBA00022692"/>
    </source>
</evidence>
<dbReference type="Pfam" id="PF01103">
    <property type="entry name" value="Omp85"/>
    <property type="match status" value="1"/>
</dbReference>
<dbReference type="InterPro" id="IPR000184">
    <property type="entry name" value="Bac_surfAg_D15"/>
</dbReference>
<keyword evidence="4" id="KW-0472">Membrane</keyword>
<dbReference type="AlphaFoldDB" id="A0A512BG01"/>
<gene>
    <name evidence="7" type="ORF">SAE01_33940</name>
</gene>
<sequence length="776" mass="87563">MQIRRSKLLTHYSKIAAIGILLAGCNVTKKIPEGEALYTGHKVKVENASVPNNEKKVITADLQALIRPRPNSKLLGIPFKLVLYNMAGKKNNFINKFLRKNGEPPVLLSSVKLDRNIQVLTNTLENRGFFHAKVTADTVVKDKKASATYVANTGVQYKINEVTFPKDTNAISQAIQAISNKTIFKKGDAFNLDVVKGERLRIDAALKEKGFYFFSPDDLIVFVDSTIGNDLTNLYVSFKPDVQMARKQAYTINDIYIYSNYNLNTARRDTMKVDSIFYKGYYVIDRNKTFKPLVFEQMMLFKPGDLYNRTAHNQSLNRLTNLGTFKFVKNRFDVVADSFKLNTYYYLTPLPRKSLSAEIGGLTKSNNATGSEITVRWKNRNAFRGAEQLNINAYFGTEVQVSGSYSGFNTLRYGAELNLALPRFVIPFFDLNTTGAYVPRTTIQLGYDILQRQKLYSLNSYRANLGYNWKESAQKEHQLNAISITYVQPLNVTDSFRRFISDYPTLKRTIEQQFILGSTYNYNYNQLVGREKNATGIYFNGLLDVAGNILGLATGADAKNGKVKNLFGSPFSQYLKAEFDTRYYRKIGLNSQWANRVIIGLGYPYGNSNVLPFIKQYFVGGNNSLRGFRSRSVGPGTFAGGQTANKRGFYPDVTGDLKLEINTEYRPKLFSILYGAVFLDAGNVWLVNNIVDPVSRRPLYPGGRFSKDFLKELAVDAGVGLRIDIQILLLRLDVAVPIRKPWLPEGQRSVLNQIDFGSSEWRSSNLIFNLGIGLPF</sequence>
<comment type="subcellular location">
    <subcellularLocation>
        <location evidence="1">Membrane</location>
    </subcellularLocation>
</comment>
<evidence type="ECO:0000256" key="3">
    <source>
        <dbReference type="ARBA" id="ARBA00022729"/>
    </source>
</evidence>
<evidence type="ECO:0000313" key="7">
    <source>
        <dbReference type="EMBL" id="GEO10898.1"/>
    </source>
</evidence>
<dbReference type="Proteomes" id="UP000321513">
    <property type="component" value="Unassembled WGS sequence"/>
</dbReference>
<organism evidence="7 8">
    <name type="scientific">Segetibacter aerophilus</name>
    <dbReference type="NCBI Taxonomy" id="670293"/>
    <lineage>
        <taxon>Bacteria</taxon>
        <taxon>Pseudomonadati</taxon>
        <taxon>Bacteroidota</taxon>
        <taxon>Chitinophagia</taxon>
        <taxon>Chitinophagales</taxon>
        <taxon>Chitinophagaceae</taxon>
        <taxon>Segetibacter</taxon>
    </lineage>
</organism>
<dbReference type="EMBL" id="BJYT01000014">
    <property type="protein sequence ID" value="GEO10898.1"/>
    <property type="molecule type" value="Genomic_DNA"/>
</dbReference>